<dbReference type="Pfam" id="PF01202">
    <property type="entry name" value="SKI"/>
    <property type="match status" value="1"/>
</dbReference>
<dbReference type="GO" id="GO:0009073">
    <property type="term" value="P:aromatic amino acid family biosynthetic process"/>
    <property type="evidence" value="ECO:0007669"/>
    <property type="project" value="UniProtKB-KW"/>
</dbReference>
<accession>A0A7R9T3B5</accession>
<dbReference type="PANTHER" id="PTHR21087">
    <property type="entry name" value="SHIKIMATE KINASE"/>
    <property type="match status" value="1"/>
</dbReference>
<evidence type="ECO:0000256" key="7">
    <source>
        <dbReference type="ARBA" id="ARBA00023141"/>
    </source>
</evidence>
<dbReference type="InterPro" id="IPR027417">
    <property type="entry name" value="P-loop_NTPase"/>
</dbReference>
<keyword evidence="6" id="KW-0067">ATP-binding</keyword>
<dbReference type="CDD" id="cd00464">
    <property type="entry name" value="SK"/>
    <property type="match status" value="1"/>
</dbReference>
<dbReference type="GO" id="GO:0004765">
    <property type="term" value="F:shikimate kinase activity"/>
    <property type="evidence" value="ECO:0007669"/>
    <property type="project" value="TreeGrafter"/>
</dbReference>
<keyword evidence="7" id="KW-0057">Aromatic amino acid biosynthesis</keyword>
<dbReference type="EMBL" id="HBDX01005056">
    <property type="protein sequence ID" value="CAD8223630.1"/>
    <property type="molecule type" value="Transcribed_RNA"/>
</dbReference>
<protein>
    <recommendedName>
        <fullName evidence="9">Shikimate kinase</fullName>
    </recommendedName>
</protein>
<dbReference type="SUPFAM" id="SSF52540">
    <property type="entry name" value="P-loop containing nucleoside triphosphate hydrolases"/>
    <property type="match status" value="1"/>
</dbReference>
<evidence type="ECO:0000256" key="1">
    <source>
        <dbReference type="ARBA" id="ARBA00006997"/>
    </source>
</evidence>
<keyword evidence="3" id="KW-0808">Transferase</keyword>
<dbReference type="PRINTS" id="PR01100">
    <property type="entry name" value="SHIKIMTKNASE"/>
</dbReference>
<evidence type="ECO:0000256" key="3">
    <source>
        <dbReference type="ARBA" id="ARBA00022679"/>
    </source>
</evidence>
<dbReference type="AlphaFoldDB" id="A0A7R9T3B5"/>
<evidence type="ECO:0000256" key="2">
    <source>
        <dbReference type="ARBA" id="ARBA00022605"/>
    </source>
</evidence>
<evidence type="ECO:0000313" key="8">
    <source>
        <dbReference type="EMBL" id="CAD8223630.1"/>
    </source>
</evidence>
<dbReference type="GO" id="GO:0005524">
    <property type="term" value="F:ATP binding"/>
    <property type="evidence" value="ECO:0007669"/>
    <property type="project" value="UniProtKB-KW"/>
</dbReference>
<reference evidence="8" key="1">
    <citation type="submission" date="2021-01" db="EMBL/GenBank/DDBJ databases">
        <authorList>
            <person name="Corre E."/>
            <person name="Pelletier E."/>
            <person name="Niang G."/>
            <person name="Scheremetjew M."/>
            <person name="Finn R."/>
            <person name="Kale V."/>
            <person name="Holt S."/>
            <person name="Cochrane G."/>
            <person name="Meng A."/>
            <person name="Brown T."/>
            <person name="Cohen L."/>
        </authorList>
    </citation>
    <scope>NUCLEOTIDE SEQUENCE</scope>
    <source>
        <strain evidence="8">Clade-A-BCC118000</strain>
    </source>
</reference>
<sequence length="207" mass="22897">MNLIVIGGRGCGKSSVCRRLAASDKRFKHMSLDDLIVYEAGGASIPAIVDERGWRGFRELEFEVCVKAGRAFDGFALIDAGGGVVTDLDENGEEVFSQRKVDALKAKGGVIVFLDRDVDYLIERIAGDSNRPDLNASKSFREIMERRLPWYKKAADFIVDGGGNDANERPLVKKKRLASTIAAYYYAQSGVEPLADQWFQLDVGKRN</sequence>
<dbReference type="Gene3D" id="3.40.50.300">
    <property type="entry name" value="P-loop containing nucleotide triphosphate hydrolases"/>
    <property type="match status" value="1"/>
</dbReference>
<keyword evidence="2" id="KW-0028">Amino-acid biosynthesis</keyword>
<name>A0A7R9T3B5_9CHLO</name>
<keyword evidence="5" id="KW-0418">Kinase</keyword>
<comment type="similarity">
    <text evidence="1">Belongs to the shikimate kinase family.</text>
</comment>
<evidence type="ECO:0000256" key="4">
    <source>
        <dbReference type="ARBA" id="ARBA00022741"/>
    </source>
</evidence>
<dbReference type="InterPro" id="IPR000623">
    <property type="entry name" value="Shikimate_kinase/TSH1"/>
</dbReference>
<proteinExistence type="inferred from homology"/>
<gene>
    <name evidence="8" type="ORF">OLUC0939_LOCUS4354</name>
</gene>
<evidence type="ECO:0000256" key="6">
    <source>
        <dbReference type="ARBA" id="ARBA00022840"/>
    </source>
</evidence>
<dbReference type="HAMAP" id="MF_00109">
    <property type="entry name" value="Shikimate_kinase"/>
    <property type="match status" value="1"/>
</dbReference>
<keyword evidence="4" id="KW-0547">Nucleotide-binding</keyword>
<dbReference type="GO" id="GO:0005829">
    <property type="term" value="C:cytosol"/>
    <property type="evidence" value="ECO:0007669"/>
    <property type="project" value="TreeGrafter"/>
</dbReference>
<dbReference type="PANTHER" id="PTHR21087:SF16">
    <property type="entry name" value="SHIKIMATE KINASE 1, CHLOROPLASTIC"/>
    <property type="match status" value="1"/>
</dbReference>
<evidence type="ECO:0000256" key="5">
    <source>
        <dbReference type="ARBA" id="ARBA00022777"/>
    </source>
</evidence>
<evidence type="ECO:0008006" key="9">
    <source>
        <dbReference type="Google" id="ProtNLM"/>
    </source>
</evidence>
<organism evidence="8">
    <name type="scientific">Ostreococcus sp. 'lucimarinus'</name>
    <dbReference type="NCBI Taxonomy" id="242159"/>
    <lineage>
        <taxon>Eukaryota</taxon>
        <taxon>Viridiplantae</taxon>
        <taxon>Chlorophyta</taxon>
        <taxon>Mamiellophyceae</taxon>
        <taxon>Mamiellales</taxon>
        <taxon>Bathycoccaceae</taxon>
        <taxon>Ostreococcus</taxon>
    </lineage>
</organism>
<dbReference type="GO" id="GO:0008652">
    <property type="term" value="P:amino acid biosynthetic process"/>
    <property type="evidence" value="ECO:0007669"/>
    <property type="project" value="UniProtKB-KW"/>
</dbReference>
<dbReference type="InterPro" id="IPR031322">
    <property type="entry name" value="Shikimate/glucono_kinase"/>
</dbReference>